<organism evidence="7 9">
    <name type="scientific">Vibrio scophthalmi</name>
    <dbReference type="NCBI Taxonomy" id="45658"/>
    <lineage>
        <taxon>Bacteria</taxon>
        <taxon>Pseudomonadati</taxon>
        <taxon>Pseudomonadota</taxon>
        <taxon>Gammaproteobacteria</taxon>
        <taxon>Vibrionales</taxon>
        <taxon>Vibrionaceae</taxon>
        <taxon>Vibrio</taxon>
    </lineage>
</organism>
<dbReference type="PROSITE" id="PS50931">
    <property type="entry name" value="HTH_LYSR"/>
    <property type="match status" value="1"/>
</dbReference>
<dbReference type="Gene3D" id="3.40.190.10">
    <property type="entry name" value="Periplasmic binding protein-like II"/>
    <property type="match status" value="2"/>
</dbReference>
<dbReference type="GO" id="GO:0003700">
    <property type="term" value="F:DNA-binding transcription factor activity"/>
    <property type="evidence" value="ECO:0007669"/>
    <property type="project" value="InterPro"/>
</dbReference>
<dbReference type="GO" id="GO:0043565">
    <property type="term" value="F:sequence-specific DNA binding"/>
    <property type="evidence" value="ECO:0007669"/>
    <property type="project" value="TreeGrafter"/>
</dbReference>
<dbReference type="InterPro" id="IPR058163">
    <property type="entry name" value="LysR-type_TF_proteobact-type"/>
</dbReference>
<sequence>MKSYPNLPYSHNSLKVFESVARRLSFTQAAQELHVTQSAVSRQIKQLELELNTALIRRKHRSIELTEQGRELFEVLRSNYQELQSLLEQWQTPVKKRLVIKSALSFATRVLIPKVVELNERYPEHEIVIIPAIEEDPDLRHEQCDILILNTRQPELYRGKPRVTFLREEFMAPVYAAGAETTRLELPDVLGMPRLHATEDHYDWQVWLSSIEQRVATPVRNTSFLSLDLALSACLAGQGATVTDLMLVLPELKRGFLHTPIDSPIRPSAWQYFVYCPHNSELASDLCLWLQSLNTQQEHNLRELAKQYRWNID</sequence>
<evidence type="ECO:0000313" key="6">
    <source>
        <dbReference type="EMBL" id="ANU36106.1"/>
    </source>
</evidence>
<comment type="similarity">
    <text evidence="1">Belongs to the LysR transcriptional regulatory family.</text>
</comment>
<dbReference type="InterPro" id="IPR005119">
    <property type="entry name" value="LysR_subst-bd"/>
</dbReference>
<dbReference type="EMBL" id="MDCJ01000002">
    <property type="protein sequence ID" value="ODS11099.1"/>
    <property type="molecule type" value="Genomic_DNA"/>
</dbReference>
<evidence type="ECO:0000259" key="5">
    <source>
        <dbReference type="PROSITE" id="PS50931"/>
    </source>
</evidence>
<protein>
    <submittedName>
        <fullName evidence="7">HTH-type transcriptional regulator CzcR</fullName>
    </submittedName>
</protein>
<dbReference type="GO" id="GO:0006351">
    <property type="term" value="P:DNA-templated transcription"/>
    <property type="evidence" value="ECO:0007669"/>
    <property type="project" value="TreeGrafter"/>
</dbReference>
<feature type="domain" description="HTH lysR-type" evidence="5">
    <location>
        <begin position="12"/>
        <end position="66"/>
    </location>
</feature>
<dbReference type="Pfam" id="PF03466">
    <property type="entry name" value="LysR_substrate"/>
    <property type="match status" value="1"/>
</dbReference>
<dbReference type="Pfam" id="PF00126">
    <property type="entry name" value="HTH_1"/>
    <property type="match status" value="1"/>
</dbReference>
<dbReference type="InterPro" id="IPR000847">
    <property type="entry name" value="LysR_HTH_N"/>
</dbReference>
<reference evidence="6 8" key="1">
    <citation type="submission" date="2016-07" db="EMBL/GenBank/DDBJ databases">
        <title>Genome sequencing of Vibrio scophthalmi strain VS-05, an isolated from Paralichthys olivaceus.</title>
        <authorList>
            <person name="Han H.-J."/>
        </authorList>
    </citation>
    <scope>NUCLEOTIDE SEQUENCE [LARGE SCALE GENOMIC DNA]</scope>
    <source>
        <strain evidence="6 8">VS-05</strain>
    </source>
</reference>
<evidence type="ECO:0000313" key="9">
    <source>
        <dbReference type="Proteomes" id="UP000095131"/>
    </source>
</evidence>
<dbReference type="KEGG" id="vsc:VSVS12_01988"/>
<dbReference type="OrthoDB" id="5526340at2"/>
<dbReference type="FunFam" id="1.10.10.10:FF:000001">
    <property type="entry name" value="LysR family transcriptional regulator"/>
    <property type="match status" value="1"/>
</dbReference>
<dbReference type="Proteomes" id="UP000092528">
    <property type="component" value="Chromosome 1"/>
</dbReference>
<dbReference type="RefSeq" id="WP_005595815.1">
    <property type="nucleotide sequence ID" value="NZ_CP016307.1"/>
</dbReference>
<dbReference type="Gene3D" id="1.10.10.10">
    <property type="entry name" value="Winged helix-like DNA-binding domain superfamily/Winged helix DNA-binding domain"/>
    <property type="match status" value="1"/>
</dbReference>
<evidence type="ECO:0000256" key="3">
    <source>
        <dbReference type="ARBA" id="ARBA00023125"/>
    </source>
</evidence>
<dbReference type="PANTHER" id="PTHR30537:SF26">
    <property type="entry name" value="GLYCINE CLEAVAGE SYSTEM TRANSCRIPTIONAL ACTIVATOR"/>
    <property type="match status" value="1"/>
</dbReference>
<keyword evidence="8" id="KW-1185">Reference proteome</keyword>
<dbReference type="InterPro" id="IPR036390">
    <property type="entry name" value="WH_DNA-bd_sf"/>
</dbReference>
<dbReference type="PANTHER" id="PTHR30537">
    <property type="entry name" value="HTH-TYPE TRANSCRIPTIONAL REGULATOR"/>
    <property type="match status" value="1"/>
</dbReference>
<evidence type="ECO:0000256" key="2">
    <source>
        <dbReference type="ARBA" id="ARBA00023015"/>
    </source>
</evidence>
<dbReference type="STRING" id="45658.VSVS12_01988"/>
<dbReference type="Proteomes" id="UP000095131">
    <property type="component" value="Unassembled WGS sequence"/>
</dbReference>
<keyword evidence="4" id="KW-0804">Transcription</keyword>
<dbReference type="AlphaFoldDB" id="A0A1B1NQF4"/>
<keyword evidence="3" id="KW-0238">DNA-binding</keyword>
<gene>
    <name evidence="7" type="ORF">VSF3289_01364</name>
    <name evidence="6" type="ORF">VSVS05_00979</name>
</gene>
<dbReference type="EMBL" id="CP016414">
    <property type="protein sequence ID" value="ANU36106.1"/>
    <property type="molecule type" value="Genomic_DNA"/>
</dbReference>
<dbReference type="SUPFAM" id="SSF46785">
    <property type="entry name" value="Winged helix' DNA-binding domain"/>
    <property type="match status" value="1"/>
</dbReference>
<evidence type="ECO:0000313" key="7">
    <source>
        <dbReference type="EMBL" id="ODS11099.1"/>
    </source>
</evidence>
<evidence type="ECO:0000256" key="4">
    <source>
        <dbReference type="ARBA" id="ARBA00023163"/>
    </source>
</evidence>
<dbReference type="InterPro" id="IPR036388">
    <property type="entry name" value="WH-like_DNA-bd_sf"/>
</dbReference>
<dbReference type="SUPFAM" id="SSF53850">
    <property type="entry name" value="Periplasmic binding protein-like II"/>
    <property type="match status" value="1"/>
</dbReference>
<accession>A0A1B1NQF4</accession>
<dbReference type="PRINTS" id="PR00039">
    <property type="entry name" value="HTHLYSR"/>
</dbReference>
<proteinExistence type="inferred from homology"/>
<name>A0A1B1NQF4_9VIBR</name>
<evidence type="ECO:0000313" key="8">
    <source>
        <dbReference type="Proteomes" id="UP000092528"/>
    </source>
</evidence>
<dbReference type="PATRIC" id="fig|45658.6.peg.1953"/>
<reference evidence="7 9" key="2">
    <citation type="submission" date="2016-08" db="EMBL/GenBank/DDBJ databases">
        <title>Genome sequencing of Vibrio scophthalmi strain FP3289, an isolated from Paralichthys olivaceus.</title>
        <authorList>
            <person name="Han H.-J."/>
        </authorList>
    </citation>
    <scope>NUCLEOTIDE SEQUENCE [LARGE SCALE GENOMIC DNA]</scope>
    <source>
        <strain evidence="7 9">FP3289</strain>
    </source>
</reference>
<evidence type="ECO:0000256" key="1">
    <source>
        <dbReference type="ARBA" id="ARBA00009437"/>
    </source>
</evidence>
<keyword evidence="2" id="KW-0805">Transcription regulation</keyword>